<evidence type="ECO:0000256" key="1">
    <source>
        <dbReference type="SAM" id="SignalP"/>
    </source>
</evidence>
<evidence type="ECO:0000313" key="3">
    <source>
        <dbReference type="EnsemblMetazoa" id="BGLB011844-PB"/>
    </source>
</evidence>
<dbReference type="VEuPathDB" id="VectorBase:BGLB011844"/>
<accession>A0A2C9K1Y7</accession>
<sequence>MAKATVPNYLLLTYLLIHLLLPSYLSETITLYKPEDILDAARSQCLVLFPHENLTKWKKDILQLLADVSFGNESSVLFGTVNTDNFIWPNGRELNLEGSKTMGNYFLIFKRIELDRTCLLLPETNIPIPSVATYNLTSFVSPDVLDDIVQFINTNCHTFRNEEGQLTVAGIHRQHILENLFKVPKTKENKNLDHKQEDESCMIGENDNAKKCENRDEHITNAKTQNKYVDTKSELQKCDRIQLSELSSPLQFFQEFVSLSKPVIITGAIKQWPAFTKWTRAFLHDRYGDIKIHIKMTSDGIYEGVEPKSIWRDESEKEIPKAVLEKLPYPDLVVVRPASREILFSDFLDLVENISQGKVKDISAYLEYSSIADYFPELQEDITEMEFFRNILELKHLNLWLSDGNTLGKLHFDPFDNFLCQISGVKELLLFEPHDNSKLYEAHIQEAVLSYNQSSHTFHRTTLLESTSMVMSPVDISDPDLKRFPKFADLQPLNCTIQAGEVLYMPAFWWHEVQSKPNVSEHRNMAVNFWYEPFLTREFPCPECSLDVNPKYFHLL</sequence>
<dbReference type="AlphaFoldDB" id="A0A2C9K1Y7"/>
<dbReference type="InterPro" id="IPR014710">
    <property type="entry name" value="RmlC-like_jellyroll"/>
</dbReference>
<keyword evidence="1" id="KW-0732">Signal</keyword>
<dbReference type="STRING" id="6526.A0A2C9K1Y7"/>
<protein>
    <recommendedName>
        <fullName evidence="2">JmjC domain-containing protein</fullName>
    </recommendedName>
</protein>
<feature type="signal peptide" evidence="1">
    <location>
        <begin position="1"/>
        <end position="26"/>
    </location>
</feature>
<proteinExistence type="predicted"/>
<dbReference type="InterPro" id="IPR003347">
    <property type="entry name" value="JmjC_dom"/>
</dbReference>
<dbReference type="PANTHER" id="PTHR12461">
    <property type="entry name" value="HYPOXIA-INDUCIBLE FACTOR 1 ALPHA INHIBITOR-RELATED"/>
    <property type="match status" value="1"/>
</dbReference>
<dbReference type="PROSITE" id="PS51184">
    <property type="entry name" value="JMJC"/>
    <property type="match status" value="1"/>
</dbReference>
<dbReference type="SMART" id="SM00558">
    <property type="entry name" value="JmjC"/>
    <property type="match status" value="1"/>
</dbReference>
<dbReference type="RefSeq" id="XP_013094633.2">
    <property type="nucleotide sequence ID" value="XM_013239179.2"/>
</dbReference>
<name>A0A2C9K1Y7_BIOGL</name>
<reference evidence="3" key="1">
    <citation type="submission" date="2020-05" db="UniProtKB">
        <authorList>
            <consortium name="EnsemblMetazoa"/>
        </authorList>
    </citation>
    <scope>IDENTIFICATION</scope>
    <source>
        <strain evidence="3">BB02</strain>
    </source>
</reference>
<dbReference type="Proteomes" id="UP000076420">
    <property type="component" value="Unassembled WGS sequence"/>
</dbReference>
<dbReference type="Pfam" id="PF13621">
    <property type="entry name" value="Cupin_8"/>
    <property type="match status" value="1"/>
</dbReference>
<dbReference type="KEGG" id="bgt:106078327"/>
<evidence type="ECO:0000313" key="4">
    <source>
        <dbReference type="Proteomes" id="UP000076420"/>
    </source>
</evidence>
<dbReference type="Gene3D" id="2.60.120.10">
    <property type="entry name" value="Jelly Rolls"/>
    <property type="match status" value="1"/>
</dbReference>
<dbReference type="PANTHER" id="PTHR12461:SF83">
    <property type="entry name" value="JMJC DOMAIN-CONTAINING PROTEIN"/>
    <property type="match status" value="1"/>
</dbReference>
<dbReference type="SUPFAM" id="SSF51197">
    <property type="entry name" value="Clavaminate synthase-like"/>
    <property type="match status" value="1"/>
</dbReference>
<feature type="chain" id="PRO_5013265572" description="JmjC domain-containing protein" evidence="1">
    <location>
        <begin position="27"/>
        <end position="556"/>
    </location>
</feature>
<dbReference type="InterPro" id="IPR041667">
    <property type="entry name" value="Cupin_8"/>
</dbReference>
<organism evidence="3 4">
    <name type="scientific">Biomphalaria glabrata</name>
    <name type="common">Bloodfluke planorb</name>
    <name type="synonym">Freshwater snail</name>
    <dbReference type="NCBI Taxonomy" id="6526"/>
    <lineage>
        <taxon>Eukaryota</taxon>
        <taxon>Metazoa</taxon>
        <taxon>Spiralia</taxon>
        <taxon>Lophotrochozoa</taxon>
        <taxon>Mollusca</taxon>
        <taxon>Gastropoda</taxon>
        <taxon>Heterobranchia</taxon>
        <taxon>Euthyneura</taxon>
        <taxon>Panpulmonata</taxon>
        <taxon>Hygrophila</taxon>
        <taxon>Lymnaeoidea</taxon>
        <taxon>Planorbidae</taxon>
        <taxon>Biomphalaria</taxon>
    </lineage>
</organism>
<dbReference type="EnsemblMetazoa" id="BGLB011844-RB">
    <property type="protein sequence ID" value="BGLB011844-PB"/>
    <property type="gene ID" value="BGLB011844"/>
</dbReference>
<dbReference type="VEuPathDB" id="VectorBase:BGLAX_027653"/>
<dbReference type="OrthoDB" id="415358at2759"/>
<gene>
    <name evidence="3" type="primary">106078327</name>
</gene>
<feature type="domain" description="JmjC" evidence="2">
    <location>
        <begin position="364"/>
        <end position="546"/>
    </location>
</feature>
<dbReference type="FunFam" id="2.60.120.10:FF:000299">
    <property type="entry name" value="Predicted protein"/>
    <property type="match status" value="1"/>
</dbReference>
<evidence type="ECO:0000259" key="2">
    <source>
        <dbReference type="PROSITE" id="PS51184"/>
    </source>
</evidence>